<keyword evidence="1" id="KW-0812">Transmembrane</keyword>
<evidence type="ECO:0008006" key="4">
    <source>
        <dbReference type="Google" id="ProtNLM"/>
    </source>
</evidence>
<keyword evidence="1" id="KW-1133">Transmembrane helix</keyword>
<dbReference type="RefSeq" id="XP_045289419.1">
    <property type="nucleotide sequence ID" value="XM_045429524.1"/>
</dbReference>
<proteinExistence type="predicted"/>
<dbReference type="GeneID" id="69035491"/>
<protein>
    <recommendedName>
        <fullName evidence="4">F-box domain-containing protein</fullName>
    </recommendedName>
</protein>
<accession>C0NGK3</accession>
<name>C0NGK3_AJECG</name>
<feature type="transmembrane region" description="Helical" evidence="1">
    <location>
        <begin position="25"/>
        <end position="43"/>
    </location>
</feature>
<keyword evidence="3" id="KW-1185">Reference proteome</keyword>
<reference evidence="2" key="1">
    <citation type="submission" date="2009-02" db="EMBL/GenBank/DDBJ databases">
        <title>The Genome Sequence of Ajellomyces capsulatus strain G186AR.</title>
        <authorList>
            <consortium name="The Broad Institute Genome Sequencing Platform"/>
            <person name="Champion M."/>
            <person name="Cuomo C."/>
            <person name="Ma L.-J."/>
            <person name="Henn M.R."/>
            <person name="Sil A."/>
            <person name="Goldman B."/>
            <person name="Young S.K."/>
            <person name="Kodira C.D."/>
            <person name="Zeng Q."/>
            <person name="Koehrsen M."/>
            <person name="Alvarado L."/>
            <person name="Berlin A."/>
            <person name="Borenstein D."/>
            <person name="Chen Z."/>
            <person name="Engels R."/>
            <person name="Freedman E."/>
            <person name="Gellesch M."/>
            <person name="Goldberg J."/>
            <person name="Griggs A."/>
            <person name="Gujja S."/>
            <person name="Heiman D."/>
            <person name="Hepburn T."/>
            <person name="Howarth C."/>
            <person name="Jen D."/>
            <person name="Larson L."/>
            <person name="Lewis B."/>
            <person name="Mehta T."/>
            <person name="Park D."/>
            <person name="Pearson M."/>
            <person name="Roberts A."/>
            <person name="Saif S."/>
            <person name="Shea T."/>
            <person name="Shenoy N."/>
            <person name="Sisk P."/>
            <person name="Stolte C."/>
            <person name="Sykes S."/>
            <person name="Walk T."/>
            <person name="White J."/>
            <person name="Yandava C."/>
            <person name="Klein B."/>
            <person name="McEwen J.G."/>
            <person name="Puccia R."/>
            <person name="Goldman G.H."/>
            <person name="Felipe M.S."/>
            <person name="Nino-Vega G."/>
            <person name="San-Blas G."/>
            <person name="Taylor J."/>
            <person name="Mendoza L."/>
            <person name="Galagan J."/>
            <person name="Nusbaum C."/>
            <person name="Birren B."/>
        </authorList>
    </citation>
    <scope>NUCLEOTIDE SEQUENCE</scope>
    <source>
        <strain evidence="2">G186AR</strain>
    </source>
</reference>
<evidence type="ECO:0000313" key="2">
    <source>
        <dbReference type="EMBL" id="EEH08938.1"/>
    </source>
</evidence>
<dbReference type="EMBL" id="GG663365">
    <property type="protein sequence ID" value="EEH08938.1"/>
    <property type="molecule type" value="Genomic_DNA"/>
</dbReference>
<organism evidence="2 3">
    <name type="scientific">Ajellomyces capsulatus (strain G186AR / H82 / ATCC MYA-2454 / RMSCC 2432)</name>
    <name type="common">Darling's disease fungus</name>
    <name type="synonym">Histoplasma capsulatum</name>
    <dbReference type="NCBI Taxonomy" id="447093"/>
    <lineage>
        <taxon>Eukaryota</taxon>
        <taxon>Fungi</taxon>
        <taxon>Dikarya</taxon>
        <taxon>Ascomycota</taxon>
        <taxon>Pezizomycotina</taxon>
        <taxon>Eurotiomycetes</taxon>
        <taxon>Eurotiomycetidae</taxon>
        <taxon>Onygenales</taxon>
        <taxon>Ajellomycetaceae</taxon>
        <taxon>Histoplasma</taxon>
    </lineage>
</organism>
<dbReference type="InParanoid" id="C0NGK3"/>
<gene>
    <name evidence="2" type="ORF">HCBG_02475</name>
</gene>
<evidence type="ECO:0000256" key="1">
    <source>
        <dbReference type="SAM" id="Phobius"/>
    </source>
</evidence>
<keyword evidence="1" id="KW-0472">Membrane</keyword>
<sequence length="102" mass="12094">MKTTITRLSIELKQQIADHLNMKDIAYLAYICKFFLLIELYLYKTINLNTSKKTYFHVLKLSAMINKDSTLAEYIKTLKISDLRKDDIRQMNKLNELMKAEE</sequence>
<dbReference type="HOGENOM" id="CLU_2276667_0_0_1"/>
<dbReference type="AlphaFoldDB" id="C0NGK3"/>
<dbReference type="Proteomes" id="UP000001631">
    <property type="component" value="Unassembled WGS sequence"/>
</dbReference>
<evidence type="ECO:0000313" key="3">
    <source>
        <dbReference type="Proteomes" id="UP000001631"/>
    </source>
</evidence>